<proteinExistence type="predicted"/>
<protein>
    <submittedName>
        <fullName evidence="1">Uncharacterized protein</fullName>
    </submittedName>
</protein>
<accession>A0A133V417</accession>
<dbReference type="Proteomes" id="UP000070400">
    <property type="component" value="Unassembled WGS sequence"/>
</dbReference>
<sequence>MDEYRFVNIGFFDKSSFRGVTHLNGNINFKGKIVESEVEIIKFSNKGYDCQPLGNEKWLMKKEIDKANLMLDIDNETCLVKELCYSKEN</sequence>
<reference evidence="1 2" key="1">
    <citation type="journal article" date="2016" name="Sci. Rep.">
        <title>Metabolic traits of an uncultured archaeal lineage -MSBL1- from brine pools of the Red Sea.</title>
        <authorList>
            <person name="Mwirichia R."/>
            <person name="Alam I."/>
            <person name="Rashid M."/>
            <person name="Vinu M."/>
            <person name="Ba-Alawi W."/>
            <person name="Anthony Kamau A."/>
            <person name="Kamanda Ngugi D."/>
            <person name="Goker M."/>
            <person name="Klenk H.P."/>
            <person name="Bajic V."/>
            <person name="Stingl U."/>
        </authorList>
    </citation>
    <scope>NUCLEOTIDE SEQUENCE [LARGE SCALE GENOMIC DNA]</scope>
    <source>
        <strain evidence="1">SCGC-AAA261D19</strain>
    </source>
</reference>
<evidence type="ECO:0000313" key="2">
    <source>
        <dbReference type="Proteomes" id="UP000070400"/>
    </source>
</evidence>
<evidence type="ECO:0000313" key="1">
    <source>
        <dbReference type="EMBL" id="KXB01174.1"/>
    </source>
</evidence>
<name>A0A133V417_9EURY</name>
<comment type="caution">
    <text evidence="1">The sequence shown here is derived from an EMBL/GenBank/DDBJ whole genome shotgun (WGS) entry which is preliminary data.</text>
</comment>
<keyword evidence="2" id="KW-1185">Reference proteome</keyword>
<dbReference type="EMBL" id="LHXX01000062">
    <property type="protein sequence ID" value="KXB01174.1"/>
    <property type="molecule type" value="Genomic_DNA"/>
</dbReference>
<gene>
    <name evidence="1" type="ORF">AKJ43_03610</name>
</gene>
<dbReference type="AlphaFoldDB" id="A0A133V417"/>
<organism evidence="1 2">
    <name type="scientific">candidate division MSBL1 archaeon SCGC-AAA261D19</name>
    <dbReference type="NCBI Taxonomy" id="1698273"/>
    <lineage>
        <taxon>Archaea</taxon>
        <taxon>Methanobacteriati</taxon>
        <taxon>Methanobacteriota</taxon>
        <taxon>candidate division MSBL1</taxon>
    </lineage>
</organism>